<proteinExistence type="predicted"/>
<evidence type="ECO:0000313" key="2">
    <source>
        <dbReference type="EMBL" id="ELW63541.1"/>
    </source>
</evidence>
<name>L9KLC0_TUPCH</name>
<sequence>MEALPDLVDQRPRLYGLWVDTKSDSSITHGHSQPARAGSGQGTAQITGGGTGALMPSSVTHELPGCLSSSARTCGRISPSSKGTVRIGDAVPSSGSSGLAPAQPVCTAKTTIIAVVLRLLRQESEPEICTSLKPGPTSSLVTHSGDTVGNTFAPARTCQAAPDLHGSKVSSVPATGCAFNLPEASVV</sequence>
<evidence type="ECO:0000313" key="3">
    <source>
        <dbReference type="Proteomes" id="UP000011518"/>
    </source>
</evidence>
<dbReference type="InParanoid" id="L9KLC0"/>
<evidence type="ECO:0000256" key="1">
    <source>
        <dbReference type="SAM" id="MobiDB-lite"/>
    </source>
</evidence>
<gene>
    <name evidence="2" type="ORF">TREES_T100020661</name>
</gene>
<dbReference type="Proteomes" id="UP000011518">
    <property type="component" value="Unassembled WGS sequence"/>
</dbReference>
<reference evidence="3" key="1">
    <citation type="submission" date="2012-07" db="EMBL/GenBank/DDBJ databases">
        <title>Genome of the Chinese tree shrew, a rising model animal genetically related to primates.</title>
        <authorList>
            <person name="Zhang G."/>
            <person name="Fan Y."/>
            <person name="Yao Y."/>
            <person name="Huang Z."/>
        </authorList>
    </citation>
    <scope>NUCLEOTIDE SEQUENCE [LARGE SCALE GENOMIC DNA]</scope>
</reference>
<dbReference type="EMBL" id="KB320773">
    <property type="protein sequence ID" value="ELW63541.1"/>
    <property type="molecule type" value="Genomic_DNA"/>
</dbReference>
<accession>L9KLC0</accession>
<keyword evidence="3" id="KW-1185">Reference proteome</keyword>
<protein>
    <submittedName>
        <fullName evidence="2">Uncharacterized protein</fullName>
    </submittedName>
</protein>
<dbReference type="AlphaFoldDB" id="L9KLC0"/>
<organism evidence="2 3">
    <name type="scientific">Tupaia chinensis</name>
    <name type="common">Chinese tree shrew</name>
    <name type="synonym">Tupaia belangeri chinensis</name>
    <dbReference type="NCBI Taxonomy" id="246437"/>
    <lineage>
        <taxon>Eukaryota</taxon>
        <taxon>Metazoa</taxon>
        <taxon>Chordata</taxon>
        <taxon>Craniata</taxon>
        <taxon>Vertebrata</taxon>
        <taxon>Euteleostomi</taxon>
        <taxon>Mammalia</taxon>
        <taxon>Eutheria</taxon>
        <taxon>Euarchontoglires</taxon>
        <taxon>Scandentia</taxon>
        <taxon>Tupaiidae</taxon>
        <taxon>Tupaia</taxon>
    </lineage>
</organism>
<feature type="region of interest" description="Disordered" evidence="1">
    <location>
        <begin position="76"/>
        <end position="102"/>
    </location>
</feature>
<reference evidence="3" key="2">
    <citation type="journal article" date="2013" name="Nat. Commun.">
        <title>Genome of the Chinese tree shrew.</title>
        <authorList>
            <person name="Fan Y."/>
            <person name="Huang Z.Y."/>
            <person name="Cao C.C."/>
            <person name="Chen C.S."/>
            <person name="Chen Y.X."/>
            <person name="Fan D.D."/>
            <person name="He J."/>
            <person name="Hou H.L."/>
            <person name="Hu L."/>
            <person name="Hu X.T."/>
            <person name="Jiang X.T."/>
            <person name="Lai R."/>
            <person name="Lang Y.S."/>
            <person name="Liang B."/>
            <person name="Liao S.G."/>
            <person name="Mu D."/>
            <person name="Ma Y.Y."/>
            <person name="Niu Y.Y."/>
            <person name="Sun X.Q."/>
            <person name="Xia J.Q."/>
            <person name="Xiao J."/>
            <person name="Xiong Z.Q."/>
            <person name="Xu L."/>
            <person name="Yang L."/>
            <person name="Zhang Y."/>
            <person name="Zhao W."/>
            <person name="Zhao X.D."/>
            <person name="Zheng Y.T."/>
            <person name="Zhou J.M."/>
            <person name="Zhu Y.B."/>
            <person name="Zhang G.J."/>
            <person name="Wang J."/>
            <person name="Yao Y.G."/>
        </authorList>
    </citation>
    <scope>NUCLEOTIDE SEQUENCE [LARGE SCALE GENOMIC DNA]</scope>
</reference>
<feature type="region of interest" description="Disordered" evidence="1">
    <location>
        <begin position="25"/>
        <end position="57"/>
    </location>
</feature>